<evidence type="ECO:0000313" key="9">
    <source>
        <dbReference type="EMBL" id="CAB3996567.1"/>
    </source>
</evidence>
<evidence type="ECO:0000256" key="7">
    <source>
        <dbReference type="SAM" id="MobiDB-lite"/>
    </source>
</evidence>
<dbReference type="OrthoDB" id="2985014at2759"/>
<feature type="transmembrane region" description="Helical" evidence="8">
    <location>
        <begin position="234"/>
        <end position="254"/>
    </location>
</feature>
<organism evidence="9 10">
    <name type="scientific">Paramuricea clavata</name>
    <name type="common">Red gorgonian</name>
    <name type="synonym">Violescent sea-whip</name>
    <dbReference type="NCBI Taxonomy" id="317549"/>
    <lineage>
        <taxon>Eukaryota</taxon>
        <taxon>Metazoa</taxon>
        <taxon>Cnidaria</taxon>
        <taxon>Anthozoa</taxon>
        <taxon>Octocorallia</taxon>
        <taxon>Malacalcyonacea</taxon>
        <taxon>Plexauridae</taxon>
        <taxon>Paramuricea</taxon>
    </lineage>
</organism>
<evidence type="ECO:0000256" key="3">
    <source>
        <dbReference type="ARBA" id="ARBA00022692"/>
    </source>
</evidence>
<keyword evidence="3 8" id="KW-0812">Transmembrane</keyword>
<dbReference type="SUPFAM" id="SSF103473">
    <property type="entry name" value="MFS general substrate transporter"/>
    <property type="match status" value="1"/>
</dbReference>
<sequence length="526" mass="58508">MLSDEENDEYQNDRTKLLSENPDEPTRKLHCEMGKFIYPHSDSEVNHADIELCEKRQPLDVNSEINKNGSLSAKVSKPSLFAAIPKRFIILLLVTLANFNMYCIRMCVNVTIVAMTHGEGKQNNNTGTHSSEEMEPEFHWDKQFQGTILASLYWSYTALQIPAGLLCVKYGASFLLGIAIFGSSVLTLVTPFIVRQNVYAFIILRIMEGGFLGLVAASGVSLISKWAPVYERSIFLMVVVSGLLWGTVFANSLSGVLAGSSWGWPSVFYFFGVQGILWYLCWLYFAYEEPSDHPNISKAELDLIGKHWNTKLTLRDIPWRYILTSIRVWAIIIPNFTDCWGFYTFMLSFPTYLKDVQNLHITTIGFASSLPYVVAGIMCPAWGYFIDVLRSKRYISTTNARKLSSFIGAGIGAIFVVAMVYASTATSAIVIVTIAITLSNLTASGPSTNLIELAPKYSGILMGVGNFVCNITGFISPEVVGAITIHGDDIRHQWAIVFYITAGVNVLGMIFYLCFASSEKQAWADH</sequence>
<keyword evidence="4" id="KW-0769">Symport</keyword>
<evidence type="ECO:0000313" key="10">
    <source>
        <dbReference type="Proteomes" id="UP001152795"/>
    </source>
</evidence>
<dbReference type="PROSITE" id="PS50850">
    <property type="entry name" value="MFS"/>
    <property type="match status" value="1"/>
</dbReference>
<evidence type="ECO:0000256" key="4">
    <source>
        <dbReference type="ARBA" id="ARBA00022847"/>
    </source>
</evidence>
<accession>A0A6S7HS20</accession>
<comment type="subcellular location">
    <subcellularLocation>
        <location evidence="1">Membrane</location>
        <topology evidence="1">Multi-pass membrane protein</topology>
    </subcellularLocation>
</comment>
<protein>
    <submittedName>
        <fullName evidence="9">Vesicular glutamate transporter 1-like</fullName>
    </submittedName>
</protein>
<dbReference type="GO" id="GO:0006820">
    <property type="term" value="P:monoatomic anion transport"/>
    <property type="evidence" value="ECO:0007669"/>
    <property type="project" value="TreeGrafter"/>
</dbReference>
<keyword evidence="6 8" id="KW-0472">Membrane</keyword>
<feature type="transmembrane region" description="Helical" evidence="8">
    <location>
        <begin position="406"/>
        <end position="437"/>
    </location>
</feature>
<feature type="transmembrane region" description="Helical" evidence="8">
    <location>
        <begin position="496"/>
        <end position="518"/>
    </location>
</feature>
<feature type="transmembrane region" description="Helical" evidence="8">
    <location>
        <begin position="174"/>
        <end position="193"/>
    </location>
</feature>
<feature type="compositionally biased region" description="Acidic residues" evidence="7">
    <location>
        <begin position="1"/>
        <end position="10"/>
    </location>
</feature>
<feature type="transmembrane region" description="Helical" evidence="8">
    <location>
        <begin position="457"/>
        <end position="475"/>
    </location>
</feature>
<evidence type="ECO:0000256" key="2">
    <source>
        <dbReference type="ARBA" id="ARBA00022448"/>
    </source>
</evidence>
<dbReference type="InterPro" id="IPR050382">
    <property type="entry name" value="MFS_Na/Anion_cotransporter"/>
</dbReference>
<dbReference type="GO" id="GO:0015293">
    <property type="term" value="F:symporter activity"/>
    <property type="evidence" value="ECO:0007669"/>
    <property type="project" value="UniProtKB-KW"/>
</dbReference>
<dbReference type="InterPro" id="IPR020846">
    <property type="entry name" value="MFS_dom"/>
</dbReference>
<feature type="transmembrane region" description="Helical" evidence="8">
    <location>
        <begin position="88"/>
        <end position="115"/>
    </location>
</feature>
<dbReference type="InterPro" id="IPR036259">
    <property type="entry name" value="MFS_trans_sf"/>
</dbReference>
<dbReference type="Proteomes" id="UP001152795">
    <property type="component" value="Unassembled WGS sequence"/>
</dbReference>
<feature type="transmembrane region" description="Helical" evidence="8">
    <location>
        <begin position="363"/>
        <end position="385"/>
    </location>
</feature>
<evidence type="ECO:0000256" key="8">
    <source>
        <dbReference type="SAM" id="Phobius"/>
    </source>
</evidence>
<keyword evidence="2" id="KW-0813">Transport</keyword>
<dbReference type="PANTHER" id="PTHR11662:SF399">
    <property type="entry name" value="FI19708P1-RELATED"/>
    <property type="match status" value="1"/>
</dbReference>
<feature type="transmembrane region" description="Helical" evidence="8">
    <location>
        <begin position="266"/>
        <end position="287"/>
    </location>
</feature>
<gene>
    <name evidence="9" type="ORF">PACLA_8A071469</name>
</gene>
<comment type="caution">
    <text evidence="9">The sequence shown here is derived from an EMBL/GenBank/DDBJ whole genome shotgun (WGS) entry which is preliminary data.</text>
</comment>
<dbReference type="Gene3D" id="1.20.1250.20">
    <property type="entry name" value="MFS general substrate transporter like domains"/>
    <property type="match status" value="2"/>
</dbReference>
<proteinExistence type="predicted"/>
<feature type="transmembrane region" description="Helical" evidence="8">
    <location>
        <begin position="199"/>
        <end position="222"/>
    </location>
</feature>
<keyword evidence="10" id="KW-1185">Reference proteome</keyword>
<evidence type="ECO:0000256" key="6">
    <source>
        <dbReference type="ARBA" id="ARBA00023136"/>
    </source>
</evidence>
<dbReference type="EMBL" id="CACRXK020002897">
    <property type="protein sequence ID" value="CAB3996567.1"/>
    <property type="molecule type" value="Genomic_DNA"/>
</dbReference>
<evidence type="ECO:0000256" key="5">
    <source>
        <dbReference type="ARBA" id="ARBA00022989"/>
    </source>
</evidence>
<feature type="transmembrane region" description="Helical" evidence="8">
    <location>
        <begin position="321"/>
        <end position="343"/>
    </location>
</feature>
<dbReference type="PANTHER" id="PTHR11662">
    <property type="entry name" value="SOLUTE CARRIER FAMILY 17"/>
    <property type="match status" value="1"/>
</dbReference>
<dbReference type="GO" id="GO:0016020">
    <property type="term" value="C:membrane"/>
    <property type="evidence" value="ECO:0007669"/>
    <property type="project" value="UniProtKB-SubCell"/>
</dbReference>
<name>A0A6S7HS20_PARCT</name>
<evidence type="ECO:0000256" key="1">
    <source>
        <dbReference type="ARBA" id="ARBA00004141"/>
    </source>
</evidence>
<dbReference type="InterPro" id="IPR011701">
    <property type="entry name" value="MFS"/>
</dbReference>
<keyword evidence="5 8" id="KW-1133">Transmembrane helix</keyword>
<feature type="region of interest" description="Disordered" evidence="7">
    <location>
        <begin position="1"/>
        <end position="25"/>
    </location>
</feature>
<reference evidence="9" key="1">
    <citation type="submission" date="2020-04" db="EMBL/GenBank/DDBJ databases">
        <authorList>
            <person name="Alioto T."/>
            <person name="Alioto T."/>
            <person name="Gomez Garrido J."/>
        </authorList>
    </citation>
    <scope>NUCLEOTIDE SEQUENCE</scope>
    <source>
        <strain evidence="9">A484AB</strain>
    </source>
</reference>
<dbReference type="Pfam" id="PF07690">
    <property type="entry name" value="MFS_1"/>
    <property type="match status" value="1"/>
</dbReference>
<dbReference type="FunFam" id="1.20.1250.20:FF:000423">
    <property type="entry name" value="Putative inorganic phosphate cotransporter-like Protein"/>
    <property type="match status" value="1"/>
</dbReference>
<dbReference type="AlphaFoldDB" id="A0A6S7HS20"/>
<dbReference type="FunFam" id="1.20.1250.20:FF:000003">
    <property type="entry name" value="Solute carrier family 17 member 3"/>
    <property type="match status" value="1"/>
</dbReference>